<keyword evidence="3" id="KW-1185">Reference proteome</keyword>
<evidence type="ECO:0000256" key="1">
    <source>
        <dbReference type="SAM" id="MobiDB-lite"/>
    </source>
</evidence>
<name>A0A9D4KYZ8_DREPO</name>
<feature type="compositionally biased region" description="Acidic residues" evidence="1">
    <location>
        <begin position="49"/>
        <end position="60"/>
    </location>
</feature>
<reference evidence="2" key="2">
    <citation type="submission" date="2020-11" db="EMBL/GenBank/DDBJ databases">
        <authorList>
            <person name="McCartney M.A."/>
            <person name="Auch B."/>
            <person name="Kono T."/>
            <person name="Mallez S."/>
            <person name="Becker A."/>
            <person name="Gohl D.M."/>
            <person name="Silverstein K.A.T."/>
            <person name="Koren S."/>
            <person name="Bechman K.B."/>
            <person name="Herman A."/>
            <person name="Abrahante J.E."/>
            <person name="Garbe J."/>
        </authorList>
    </citation>
    <scope>NUCLEOTIDE SEQUENCE</scope>
    <source>
        <strain evidence="2">Duluth1</strain>
        <tissue evidence="2">Whole animal</tissue>
    </source>
</reference>
<dbReference type="EMBL" id="JAIWYP010000003">
    <property type="protein sequence ID" value="KAH3847722.1"/>
    <property type="molecule type" value="Genomic_DNA"/>
</dbReference>
<feature type="non-terminal residue" evidence="2">
    <location>
        <position position="1"/>
    </location>
</feature>
<dbReference type="AlphaFoldDB" id="A0A9D4KYZ8"/>
<dbReference type="Proteomes" id="UP000828390">
    <property type="component" value="Unassembled WGS sequence"/>
</dbReference>
<gene>
    <name evidence="2" type="ORF">DPMN_090053</name>
</gene>
<sequence>MVLLGGTISHILSNVLLSRHTGPKKEEPGETCCVELNTGSAEIKGQPQDADEDDTSEENAEPVGVSVPRAVADDTHVEENPEWEMGIRRSSTAK</sequence>
<proteinExistence type="predicted"/>
<reference evidence="2" key="1">
    <citation type="journal article" date="2019" name="bioRxiv">
        <title>The Genome of the Zebra Mussel, Dreissena polymorpha: A Resource for Invasive Species Research.</title>
        <authorList>
            <person name="McCartney M.A."/>
            <person name="Auch B."/>
            <person name="Kono T."/>
            <person name="Mallez S."/>
            <person name="Zhang Y."/>
            <person name="Obille A."/>
            <person name="Becker A."/>
            <person name="Abrahante J.E."/>
            <person name="Garbe J."/>
            <person name="Badalamenti J.P."/>
            <person name="Herman A."/>
            <person name="Mangelson H."/>
            <person name="Liachko I."/>
            <person name="Sullivan S."/>
            <person name="Sone E.D."/>
            <person name="Koren S."/>
            <person name="Silverstein K.A.T."/>
            <person name="Beckman K.B."/>
            <person name="Gohl D.M."/>
        </authorList>
    </citation>
    <scope>NUCLEOTIDE SEQUENCE</scope>
    <source>
        <strain evidence="2">Duluth1</strain>
        <tissue evidence="2">Whole animal</tissue>
    </source>
</reference>
<accession>A0A9D4KYZ8</accession>
<feature type="region of interest" description="Disordered" evidence="1">
    <location>
        <begin position="39"/>
        <end position="94"/>
    </location>
</feature>
<comment type="caution">
    <text evidence="2">The sequence shown here is derived from an EMBL/GenBank/DDBJ whole genome shotgun (WGS) entry which is preliminary data.</text>
</comment>
<evidence type="ECO:0000313" key="2">
    <source>
        <dbReference type="EMBL" id="KAH3847722.1"/>
    </source>
</evidence>
<protein>
    <submittedName>
        <fullName evidence="2">Uncharacterized protein</fullName>
    </submittedName>
</protein>
<organism evidence="2 3">
    <name type="scientific">Dreissena polymorpha</name>
    <name type="common">Zebra mussel</name>
    <name type="synonym">Mytilus polymorpha</name>
    <dbReference type="NCBI Taxonomy" id="45954"/>
    <lineage>
        <taxon>Eukaryota</taxon>
        <taxon>Metazoa</taxon>
        <taxon>Spiralia</taxon>
        <taxon>Lophotrochozoa</taxon>
        <taxon>Mollusca</taxon>
        <taxon>Bivalvia</taxon>
        <taxon>Autobranchia</taxon>
        <taxon>Heteroconchia</taxon>
        <taxon>Euheterodonta</taxon>
        <taxon>Imparidentia</taxon>
        <taxon>Neoheterodontei</taxon>
        <taxon>Myida</taxon>
        <taxon>Dreissenoidea</taxon>
        <taxon>Dreissenidae</taxon>
        <taxon>Dreissena</taxon>
    </lineage>
</organism>
<evidence type="ECO:0000313" key="3">
    <source>
        <dbReference type="Proteomes" id="UP000828390"/>
    </source>
</evidence>